<dbReference type="Proteomes" id="UP000739411">
    <property type="component" value="Unassembled WGS sequence"/>
</dbReference>
<protein>
    <submittedName>
        <fullName evidence="1">Tetratricopeptide repeat protein</fullName>
    </submittedName>
</protein>
<gene>
    <name evidence="1" type="ORF">IPJ38_03960</name>
</gene>
<organism evidence="1 2">
    <name type="scientific">Candidatus Dechloromonas phosphorivorans</name>
    <dbReference type="NCBI Taxonomy" id="2899244"/>
    <lineage>
        <taxon>Bacteria</taxon>
        <taxon>Pseudomonadati</taxon>
        <taxon>Pseudomonadota</taxon>
        <taxon>Betaproteobacteria</taxon>
        <taxon>Rhodocyclales</taxon>
        <taxon>Azonexaceae</taxon>
        <taxon>Dechloromonas</taxon>
    </lineage>
</organism>
<sequence length="207" mass="23395">LRALQGTASEAVHDFEGLLRDKKFVSEGAIRFGLAVALARKRDWVAAEQELLLARKLKVTAAILERQLAEVKLAQGDASAALTIYREAMVRYPLNLALNYGYGQALIKLKRYDEALKFADMQLQSYPQDVRLHKMRAESYAGLGRGAQQHQALAEVFSLQGQTAGAIEQLQHAQKAEDANFYEQSVIDARLRELRKRLLEEQKERRN</sequence>
<dbReference type="Gene3D" id="1.25.40.10">
    <property type="entry name" value="Tetratricopeptide repeat domain"/>
    <property type="match status" value="1"/>
</dbReference>
<name>A0A935JV75_9RHOO</name>
<dbReference type="Pfam" id="PF14559">
    <property type="entry name" value="TPR_19"/>
    <property type="match status" value="1"/>
</dbReference>
<accession>A0A935JV75</accession>
<evidence type="ECO:0000313" key="1">
    <source>
        <dbReference type="EMBL" id="MBK7414383.1"/>
    </source>
</evidence>
<dbReference type="InterPro" id="IPR011990">
    <property type="entry name" value="TPR-like_helical_dom_sf"/>
</dbReference>
<proteinExistence type="predicted"/>
<dbReference type="SUPFAM" id="SSF48452">
    <property type="entry name" value="TPR-like"/>
    <property type="match status" value="1"/>
</dbReference>
<dbReference type="SMART" id="SM00028">
    <property type="entry name" value="TPR"/>
    <property type="match status" value="3"/>
</dbReference>
<dbReference type="EMBL" id="JADJMS010000009">
    <property type="protein sequence ID" value="MBK7414383.1"/>
    <property type="molecule type" value="Genomic_DNA"/>
</dbReference>
<dbReference type="Pfam" id="PF13432">
    <property type="entry name" value="TPR_16"/>
    <property type="match status" value="1"/>
</dbReference>
<comment type="caution">
    <text evidence="1">The sequence shown here is derived from an EMBL/GenBank/DDBJ whole genome shotgun (WGS) entry which is preliminary data.</text>
</comment>
<feature type="non-terminal residue" evidence="1">
    <location>
        <position position="1"/>
    </location>
</feature>
<dbReference type="InterPro" id="IPR019734">
    <property type="entry name" value="TPR_rpt"/>
</dbReference>
<reference evidence="1 2" key="1">
    <citation type="submission" date="2020-10" db="EMBL/GenBank/DDBJ databases">
        <title>Connecting structure to function with the recovery of over 1000 high-quality activated sludge metagenome-assembled genomes encoding full-length rRNA genes using long-read sequencing.</title>
        <authorList>
            <person name="Singleton C.M."/>
            <person name="Petriglieri F."/>
            <person name="Kristensen J.M."/>
            <person name="Kirkegaard R.H."/>
            <person name="Michaelsen T.Y."/>
            <person name="Andersen M.H."/>
            <person name="Karst S.M."/>
            <person name="Dueholm M.S."/>
            <person name="Nielsen P.H."/>
            <person name="Albertsen M."/>
        </authorList>
    </citation>
    <scope>NUCLEOTIDE SEQUENCE [LARGE SCALE GENOMIC DNA]</scope>
    <source>
        <strain evidence="1">EsbW_18-Q3-R4-48_BATAC.463</strain>
    </source>
</reference>
<dbReference type="AlphaFoldDB" id="A0A935JV75"/>
<evidence type="ECO:0000313" key="2">
    <source>
        <dbReference type="Proteomes" id="UP000739411"/>
    </source>
</evidence>